<reference evidence="8 9" key="1">
    <citation type="submission" date="2016-10" db="EMBL/GenBank/DDBJ databases">
        <authorList>
            <person name="de Groot N.N."/>
        </authorList>
    </citation>
    <scope>NUCLEOTIDE SEQUENCE [LARGE SCALE GENOMIC DNA]</scope>
    <source>
        <strain evidence="8 9">AA1</strain>
    </source>
</reference>
<feature type="transmembrane region" description="Helical" evidence="7">
    <location>
        <begin position="344"/>
        <end position="368"/>
    </location>
</feature>
<dbReference type="InterPro" id="IPR037272">
    <property type="entry name" value="SNS_sf"/>
</dbReference>
<sequence>MKPYALILDKVPGIQIKQRGFHHTYHDQPEKERFVSSVNQREQLGSRLGFLFISAGCAIGLGNVWRFPFITGKYGGAAFVLIYLLFLFILGLPIMIMEFSIGRGGQKNIAGALKALQPKGSRWHLYGYFAILGNLILMMFYTTVAGWMLAYFYHTLTGNLAGLSPDAVGGFFGGLLASPGTLVFWMGLTVVLGFFTCSLGLQKGVEKITKWMMSSLFVILIALVVKSVSLPGASAGLSFYLMPDFGRLMETGVWETVYAAMGQAFFTLSLGIGSMAIFGSYIGKDRSLTGESLNIIGLDTFVAILSGLIIFPACFAFGKDPGAGPGLIFVTLPNIFNTMEGGRIWGTLFFLFLSFAAMSTVIAVFENIMAFTMEEWGWTRKRASLNNGVLLFLLSLPCALGFNVLSGINPLGEGTVILDLEDFIVGNNLLPIGSLVFAFFCSYKMGWGWDAFVKEANEGHGLRYPEKTRFYVKYILPLIILVVFIGGYIEKFGG</sequence>
<feature type="transmembrane region" description="Helical" evidence="7">
    <location>
        <begin position="261"/>
        <end position="283"/>
    </location>
</feature>
<feature type="transmembrane region" description="Helical" evidence="7">
    <location>
        <begin position="216"/>
        <end position="241"/>
    </location>
</feature>
<evidence type="ECO:0000256" key="1">
    <source>
        <dbReference type="ARBA" id="ARBA00004141"/>
    </source>
</evidence>
<dbReference type="AlphaFoldDB" id="A0A1G5FJS5"/>
<evidence type="ECO:0000256" key="6">
    <source>
        <dbReference type="RuleBase" id="RU003732"/>
    </source>
</evidence>
<dbReference type="Pfam" id="PF00209">
    <property type="entry name" value="SNF"/>
    <property type="match status" value="2"/>
</dbReference>
<dbReference type="PANTHER" id="PTHR42948">
    <property type="entry name" value="TRANSPORTER"/>
    <property type="match status" value="1"/>
</dbReference>
<dbReference type="NCBIfam" id="NF037979">
    <property type="entry name" value="Na_transp"/>
    <property type="match status" value="1"/>
</dbReference>
<dbReference type="PROSITE" id="PS50267">
    <property type="entry name" value="NA_NEUROTRAN_SYMP_3"/>
    <property type="match status" value="1"/>
</dbReference>
<evidence type="ECO:0000256" key="3">
    <source>
        <dbReference type="ARBA" id="ARBA00022692"/>
    </source>
</evidence>
<proteinExistence type="inferred from homology"/>
<keyword evidence="5 7" id="KW-0472">Membrane</keyword>
<dbReference type="SUPFAM" id="SSF161070">
    <property type="entry name" value="SNF-like"/>
    <property type="match status" value="1"/>
</dbReference>
<dbReference type="PANTHER" id="PTHR42948:SF1">
    <property type="entry name" value="TRANSPORTER"/>
    <property type="match status" value="1"/>
</dbReference>
<keyword evidence="3 6" id="KW-0812">Transmembrane</keyword>
<comment type="subcellular location">
    <subcellularLocation>
        <location evidence="1">Membrane</location>
        <topology evidence="1">Multi-pass membrane protein</topology>
    </subcellularLocation>
</comment>
<feature type="transmembrane region" description="Helical" evidence="7">
    <location>
        <begin position="389"/>
        <end position="408"/>
    </location>
</feature>
<dbReference type="Proteomes" id="UP000198870">
    <property type="component" value="Unassembled WGS sequence"/>
</dbReference>
<evidence type="ECO:0000313" key="8">
    <source>
        <dbReference type="EMBL" id="SCY39463.1"/>
    </source>
</evidence>
<keyword evidence="4 7" id="KW-1133">Transmembrane helix</keyword>
<protein>
    <recommendedName>
        <fullName evidence="6">Transporter</fullName>
    </recommendedName>
</protein>
<dbReference type="PRINTS" id="PR00176">
    <property type="entry name" value="NANEUSMPORT"/>
</dbReference>
<evidence type="ECO:0000256" key="5">
    <source>
        <dbReference type="ARBA" id="ARBA00023136"/>
    </source>
</evidence>
<name>A0A1G5FJS5_9BACT</name>
<dbReference type="CDD" id="cd10336">
    <property type="entry name" value="SLC6sbd_Tyt1-Like"/>
    <property type="match status" value="1"/>
</dbReference>
<keyword evidence="6" id="KW-0769">Symport</keyword>
<evidence type="ECO:0000256" key="4">
    <source>
        <dbReference type="ARBA" id="ARBA00022989"/>
    </source>
</evidence>
<feature type="transmembrane region" description="Helical" evidence="7">
    <location>
        <begin position="77"/>
        <end position="97"/>
    </location>
</feature>
<evidence type="ECO:0000256" key="7">
    <source>
        <dbReference type="SAM" id="Phobius"/>
    </source>
</evidence>
<dbReference type="InterPro" id="IPR047218">
    <property type="entry name" value="YocR/YhdH-like"/>
</dbReference>
<dbReference type="PROSITE" id="PS00610">
    <property type="entry name" value="NA_NEUROTRAN_SYMP_1"/>
    <property type="match status" value="1"/>
</dbReference>
<dbReference type="EMBL" id="FMUX01000008">
    <property type="protein sequence ID" value="SCY39463.1"/>
    <property type="molecule type" value="Genomic_DNA"/>
</dbReference>
<comment type="similarity">
    <text evidence="6">Belongs to the sodium:neurotransmitter symporter (SNF) (TC 2.A.22) family.</text>
</comment>
<dbReference type="GO" id="GO:0016020">
    <property type="term" value="C:membrane"/>
    <property type="evidence" value="ECO:0007669"/>
    <property type="project" value="UniProtKB-SubCell"/>
</dbReference>
<feature type="transmembrane region" description="Helical" evidence="7">
    <location>
        <begin position="428"/>
        <end position="449"/>
    </location>
</feature>
<keyword evidence="2 6" id="KW-0813">Transport</keyword>
<feature type="transmembrane region" description="Helical" evidence="7">
    <location>
        <begin position="170"/>
        <end position="195"/>
    </location>
</feature>
<dbReference type="STRING" id="419481.SAMN05216233_108106"/>
<evidence type="ECO:0000256" key="2">
    <source>
        <dbReference type="ARBA" id="ARBA00022448"/>
    </source>
</evidence>
<dbReference type="OrthoDB" id="9762833at2"/>
<feature type="transmembrane region" description="Helical" evidence="7">
    <location>
        <begin position="470"/>
        <end position="489"/>
    </location>
</feature>
<dbReference type="GO" id="GO:0015293">
    <property type="term" value="F:symporter activity"/>
    <property type="evidence" value="ECO:0007669"/>
    <property type="project" value="UniProtKB-KW"/>
</dbReference>
<evidence type="ECO:0000313" key="9">
    <source>
        <dbReference type="Proteomes" id="UP000198870"/>
    </source>
</evidence>
<feature type="transmembrane region" description="Helical" evidence="7">
    <location>
        <begin position="125"/>
        <end position="150"/>
    </location>
</feature>
<feature type="transmembrane region" description="Helical" evidence="7">
    <location>
        <begin position="48"/>
        <end position="65"/>
    </location>
</feature>
<feature type="transmembrane region" description="Helical" evidence="7">
    <location>
        <begin position="295"/>
        <end position="318"/>
    </location>
</feature>
<organism evidence="8 9">
    <name type="scientific">Desulfoluna spongiiphila</name>
    <dbReference type="NCBI Taxonomy" id="419481"/>
    <lineage>
        <taxon>Bacteria</taxon>
        <taxon>Pseudomonadati</taxon>
        <taxon>Thermodesulfobacteriota</taxon>
        <taxon>Desulfobacteria</taxon>
        <taxon>Desulfobacterales</taxon>
        <taxon>Desulfolunaceae</taxon>
        <taxon>Desulfoluna</taxon>
    </lineage>
</organism>
<dbReference type="InterPro" id="IPR000175">
    <property type="entry name" value="Na/ntran_symport"/>
</dbReference>
<keyword evidence="9" id="KW-1185">Reference proteome</keyword>
<accession>A0A1G5FJS5</accession>
<gene>
    <name evidence="8" type="ORF">SAMN05216233_108106</name>
</gene>